<accession>A0ABS4NS67</accession>
<dbReference type="Pfam" id="PF06580">
    <property type="entry name" value="His_kinase"/>
    <property type="match status" value="1"/>
</dbReference>
<evidence type="ECO:0000256" key="7">
    <source>
        <dbReference type="ARBA" id="ARBA00022692"/>
    </source>
</evidence>
<evidence type="ECO:0000256" key="13">
    <source>
        <dbReference type="ARBA" id="ARBA00023136"/>
    </source>
</evidence>
<reference evidence="18 19" key="1">
    <citation type="submission" date="2021-03" db="EMBL/GenBank/DDBJ databases">
        <title>Genomic Encyclopedia of Type Strains, Phase IV (KMG-IV): sequencing the most valuable type-strain genomes for metagenomic binning, comparative biology and taxonomic classification.</title>
        <authorList>
            <person name="Goeker M."/>
        </authorList>
    </citation>
    <scope>NUCLEOTIDE SEQUENCE [LARGE SCALE GENOMIC DNA]</scope>
    <source>
        <strain evidence="18 19">DSM 101953</strain>
    </source>
</reference>
<feature type="transmembrane region" description="Helical" evidence="15">
    <location>
        <begin position="275"/>
        <end position="299"/>
    </location>
</feature>
<dbReference type="InterPro" id="IPR003594">
    <property type="entry name" value="HATPase_dom"/>
</dbReference>
<gene>
    <name evidence="18" type="ORF">J2Z70_003057</name>
</gene>
<comment type="caution">
    <text evidence="18">The sequence shown here is derived from an EMBL/GenBank/DDBJ whole genome shotgun (WGS) entry which is preliminary data.</text>
</comment>
<dbReference type="CDD" id="cd06225">
    <property type="entry name" value="HAMP"/>
    <property type="match status" value="1"/>
</dbReference>
<dbReference type="PANTHER" id="PTHR34220:SF11">
    <property type="entry name" value="SENSOR PROTEIN KINASE HPTS"/>
    <property type="match status" value="1"/>
</dbReference>
<comment type="subcellular location">
    <subcellularLocation>
        <location evidence="2">Cell membrane</location>
        <topology evidence="2">Multi-pass membrane protein</topology>
    </subcellularLocation>
</comment>
<sequence>MKWLSRFSFHRRLQYTFLILILLPFVVVTFWSYTSVRENVSEKIARSNEETLKVIGSQMEKTVDSISFVSVYFSEAYDPAVLESLRYLKNTGSFGNYGVYTHYNKLKTTANILSVQSLDADLQIMLVNRENRILIGNQNIPVFSVLPENLLKESSRLDEREKVSLQWFPYGGTPAAPDYYYAVRFITDPLNQDKLATLYVGIPSHYFRSLLDTGNAVSRLALVDQKGRSIAITGEAANADEGPLLVSEVRIPKVGWLLTSKTPRSSIDSHINREFLVSISLIGLFFLAFLVLSMLWAGYMNKPISLLRASVKQYVGGNRAVRIPVKGKDEVAVLSAAFNQMLEDMNGLLQQVESEQEEKRRLELQALAAQIRPHFLLNTLNSIKVDLLLSGDPAHGAMIDALMKLLRVYVHADKPLELAEECRVLGSYVQVMQIRNRLDIVWECEVGEEEGAVMLPRLLLQPIVENAISHGFSARPDHPSIRLEAAFESGLLRISISDNGRGMPEDKLQRLNRRLQGSEDTALWPEKGVGLVNTARRLQVLYGYRARLSAQAREDEEGMTFTLYIPVTREKEAVPLDDPDADRR</sequence>
<keyword evidence="12" id="KW-0902">Two-component regulatory system</keyword>
<keyword evidence="10" id="KW-0067">ATP-binding</keyword>
<dbReference type="SUPFAM" id="SSF158472">
    <property type="entry name" value="HAMP domain-like"/>
    <property type="match status" value="1"/>
</dbReference>
<dbReference type="PROSITE" id="PS50885">
    <property type="entry name" value="HAMP"/>
    <property type="match status" value="1"/>
</dbReference>
<dbReference type="Gene3D" id="3.30.565.10">
    <property type="entry name" value="Histidine kinase-like ATPase, C-terminal domain"/>
    <property type="match status" value="1"/>
</dbReference>
<keyword evidence="11 15" id="KW-1133">Transmembrane helix</keyword>
<comment type="catalytic activity">
    <reaction evidence="1">
        <text>ATP + protein L-histidine = ADP + protein N-phospho-L-histidine.</text>
        <dbReference type="EC" id="2.7.13.3"/>
    </reaction>
</comment>
<dbReference type="Proteomes" id="UP000773462">
    <property type="component" value="Unassembled WGS sequence"/>
</dbReference>
<feature type="coiled-coil region" evidence="14">
    <location>
        <begin position="338"/>
        <end position="372"/>
    </location>
</feature>
<evidence type="ECO:0000313" key="18">
    <source>
        <dbReference type="EMBL" id="MBP2112903.1"/>
    </source>
</evidence>
<dbReference type="InterPro" id="IPR050640">
    <property type="entry name" value="Bact_2-comp_sensor_kinase"/>
</dbReference>
<feature type="domain" description="HAMP" evidence="17">
    <location>
        <begin position="298"/>
        <end position="350"/>
    </location>
</feature>
<evidence type="ECO:0000256" key="11">
    <source>
        <dbReference type="ARBA" id="ARBA00022989"/>
    </source>
</evidence>
<dbReference type="GO" id="GO:0004673">
    <property type="term" value="F:protein histidine kinase activity"/>
    <property type="evidence" value="ECO:0007669"/>
    <property type="project" value="UniProtKB-EC"/>
</dbReference>
<keyword evidence="19" id="KW-1185">Reference proteome</keyword>
<evidence type="ECO:0000256" key="6">
    <source>
        <dbReference type="ARBA" id="ARBA00022679"/>
    </source>
</evidence>
<evidence type="ECO:0000256" key="8">
    <source>
        <dbReference type="ARBA" id="ARBA00022741"/>
    </source>
</evidence>
<keyword evidence="7 15" id="KW-0812">Transmembrane</keyword>
<dbReference type="PROSITE" id="PS50109">
    <property type="entry name" value="HIS_KIN"/>
    <property type="match status" value="1"/>
</dbReference>
<dbReference type="Pfam" id="PF00672">
    <property type="entry name" value="HAMP"/>
    <property type="match status" value="1"/>
</dbReference>
<dbReference type="EC" id="2.7.13.3" evidence="3"/>
<protein>
    <recommendedName>
        <fullName evidence="3">histidine kinase</fullName>
        <ecNumber evidence="3">2.7.13.3</ecNumber>
    </recommendedName>
</protein>
<keyword evidence="4" id="KW-1003">Cell membrane</keyword>
<keyword evidence="5" id="KW-0597">Phosphoprotein</keyword>
<evidence type="ECO:0000256" key="9">
    <source>
        <dbReference type="ARBA" id="ARBA00022777"/>
    </source>
</evidence>
<keyword evidence="8" id="KW-0547">Nucleotide-binding</keyword>
<evidence type="ECO:0000256" key="1">
    <source>
        <dbReference type="ARBA" id="ARBA00000085"/>
    </source>
</evidence>
<name>A0ABS4NS67_9BACL</name>
<keyword evidence="6 18" id="KW-0808">Transferase</keyword>
<dbReference type="SMART" id="SM00304">
    <property type="entry name" value="HAMP"/>
    <property type="match status" value="1"/>
</dbReference>
<evidence type="ECO:0000259" key="17">
    <source>
        <dbReference type="PROSITE" id="PS50885"/>
    </source>
</evidence>
<evidence type="ECO:0000256" key="3">
    <source>
        <dbReference type="ARBA" id="ARBA00012438"/>
    </source>
</evidence>
<proteinExistence type="predicted"/>
<dbReference type="Pfam" id="PF02518">
    <property type="entry name" value="HATPase_c"/>
    <property type="match status" value="1"/>
</dbReference>
<dbReference type="Gene3D" id="6.10.340.10">
    <property type="match status" value="1"/>
</dbReference>
<feature type="transmembrane region" description="Helical" evidence="15">
    <location>
        <begin position="12"/>
        <end position="33"/>
    </location>
</feature>
<evidence type="ECO:0000256" key="10">
    <source>
        <dbReference type="ARBA" id="ARBA00022840"/>
    </source>
</evidence>
<dbReference type="SUPFAM" id="SSF55874">
    <property type="entry name" value="ATPase domain of HSP90 chaperone/DNA topoisomerase II/histidine kinase"/>
    <property type="match status" value="1"/>
</dbReference>
<dbReference type="EMBL" id="JAGGLV010000009">
    <property type="protein sequence ID" value="MBP2112903.1"/>
    <property type="molecule type" value="Genomic_DNA"/>
</dbReference>
<organism evidence="18 19">
    <name type="scientific">Paenibacillus silagei</name>
    <dbReference type="NCBI Taxonomy" id="1670801"/>
    <lineage>
        <taxon>Bacteria</taxon>
        <taxon>Bacillati</taxon>
        <taxon>Bacillota</taxon>
        <taxon>Bacilli</taxon>
        <taxon>Bacillales</taxon>
        <taxon>Paenibacillaceae</taxon>
        <taxon>Paenibacillus</taxon>
    </lineage>
</organism>
<keyword evidence="14" id="KW-0175">Coiled coil</keyword>
<evidence type="ECO:0000313" key="19">
    <source>
        <dbReference type="Proteomes" id="UP000773462"/>
    </source>
</evidence>
<feature type="domain" description="Histidine kinase" evidence="16">
    <location>
        <begin position="459"/>
        <end position="569"/>
    </location>
</feature>
<dbReference type="PANTHER" id="PTHR34220">
    <property type="entry name" value="SENSOR HISTIDINE KINASE YPDA"/>
    <property type="match status" value="1"/>
</dbReference>
<evidence type="ECO:0000256" key="2">
    <source>
        <dbReference type="ARBA" id="ARBA00004651"/>
    </source>
</evidence>
<dbReference type="SMART" id="SM00387">
    <property type="entry name" value="HATPase_c"/>
    <property type="match status" value="1"/>
</dbReference>
<evidence type="ECO:0000256" key="4">
    <source>
        <dbReference type="ARBA" id="ARBA00022475"/>
    </source>
</evidence>
<evidence type="ECO:0000256" key="5">
    <source>
        <dbReference type="ARBA" id="ARBA00022553"/>
    </source>
</evidence>
<dbReference type="InterPro" id="IPR036890">
    <property type="entry name" value="HATPase_C_sf"/>
</dbReference>
<dbReference type="InterPro" id="IPR003660">
    <property type="entry name" value="HAMP_dom"/>
</dbReference>
<dbReference type="RefSeq" id="WP_209874333.1">
    <property type="nucleotide sequence ID" value="NZ_JAGGLV010000009.1"/>
</dbReference>
<dbReference type="InterPro" id="IPR010559">
    <property type="entry name" value="Sig_transdc_His_kin_internal"/>
</dbReference>
<keyword evidence="9 18" id="KW-0418">Kinase</keyword>
<evidence type="ECO:0000259" key="16">
    <source>
        <dbReference type="PROSITE" id="PS50109"/>
    </source>
</evidence>
<evidence type="ECO:0000256" key="14">
    <source>
        <dbReference type="SAM" id="Coils"/>
    </source>
</evidence>
<keyword evidence="13 15" id="KW-0472">Membrane</keyword>
<dbReference type="InterPro" id="IPR005467">
    <property type="entry name" value="His_kinase_dom"/>
</dbReference>
<evidence type="ECO:0000256" key="12">
    <source>
        <dbReference type="ARBA" id="ARBA00023012"/>
    </source>
</evidence>
<evidence type="ECO:0000256" key="15">
    <source>
        <dbReference type="SAM" id="Phobius"/>
    </source>
</evidence>